<evidence type="ECO:0000313" key="1">
    <source>
        <dbReference type="EMBL" id="RIB15767.1"/>
    </source>
</evidence>
<comment type="caution">
    <text evidence="1">The sequence shown here is derived from an EMBL/GenBank/DDBJ whole genome shotgun (WGS) entry which is preliminary data.</text>
</comment>
<evidence type="ECO:0000313" key="2">
    <source>
        <dbReference type="Proteomes" id="UP000266673"/>
    </source>
</evidence>
<accession>A0A397V314</accession>
<protein>
    <submittedName>
        <fullName evidence="1">Uncharacterized protein</fullName>
    </submittedName>
</protein>
<gene>
    <name evidence="1" type="ORF">C2G38_2318531</name>
</gene>
<name>A0A397V314_9GLOM</name>
<reference evidence="1 2" key="1">
    <citation type="submission" date="2018-06" db="EMBL/GenBank/DDBJ databases">
        <title>Comparative genomics reveals the genomic features of Rhizophagus irregularis, R. cerebriforme, R. diaphanum and Gigaspora rosea, and their symbiotic lifestyle signature.</title>
        <authorList>
            <person name="Morin E."/>
            <person name="San Clemente H."/>
            <person name="Chen E.C.H."/>
            <person name="De La Providencia I."/>
            <person name="Hainaut M."/>
            <person name="Kuo A."/>
            <person name="Kohler A."/>
            <person name="Murat C."/>
            <person name="Tang N."/>
            <person name="Roy S."/>
            <person name="Loubradou J."/>
            <person name="Henrissat B."/>
            <person name="Grigoriev I.V."/>
            <person name="Corradi N."/>
            <person name="Roux C."/>
            <person name="Martin F.M."/>
        </authorList>
    </citation>
    <scope>NUCLEOTIDE SEQUENCE [LARGE SCALE GENOMIC DNA]</scope>
    <source>
        <strain evidence="1 2">DAOM 194757</strain>
    </source>
</reference>
<dbReference type="Proteomes" id="UP000266673">
    <property type="component" value="Unassembled WGS sequence"/>
</dbReference>
<sequence>MTETLAYRPNVCPICLVCLVCAKSYSKECACPYAEIYWNKRRDGYQLDFCKNPLTQAAATIKKIKFDKEFVRWFHSNYASNFEVPPNLNYINICRKCNKKYKKKVHNFKLFFFFYCKKLFNFFIIKLENLNLQKPLIETELEETIDLTIDVTSNIQEYKKIKTLPKKKVIKYISLVCFNQFEQPRKKLDGAIPIPIDLNMLTSFEELEKEIFSCEFPKSWKELELDLICYQLSSAPKSDHFNLKTNDAIQAFIEEAKKRKTVQLCIYQKKISKKNKLTYGGSVVNDNELQLSKKIRGCLISDEGQHLKLTGEMITIWARAIITKIDGVDEKNPPQIPAFNKSNYRFPNSNQSDKNYKDPEITENFIKENEYQKLKTITIHTKKRSPFMSNIHVTDNMTFEEIVKFAFPNGPSINKRFIIKSSLDENGKQYLPNQKLDQVFFEPNAHIWIDLVDILKNYEDLF</sequence>
<dbReference type="AlphaFoldDB" id="A0A397V314"/>
<proteinExistence type="predicted"/>
<dbReference type="EMBL" id="QKWP01000723">
    <property type="protein sequence ID" value="RIB15767.1"/>
    <property type="molecule type" value="Genomic_DNA"/>
</dbReference>
<dbReference type="OrthoDB" id="2318104at2759"/>
<keyword evidence="2" id="KW-1185">Reference proteome</keyword>
<organism evidence="1 2">
    <name type="scientific">Gigaspora rosea</name>
    <dbReference type="NCBI Taxonomy" id="44941"/>
    <lineage>
        <taxon>Eukaryota</taxon>
        <taxon>Fungi</taxon>
        <taxon>Fungi incertae sedis</taxon>
        <taxon>Mucoromycota</taxon>
        <taxon>Glomeromycotina</taxon>
        <taxon>Glomeromycetes</taxon>
        <taxon>Diversisporales</taxon>
        <taxon>Gigasporaceae</taxon>
        <taxon>Gigaspora</taxon>
    </lineage>
</organism>